<dbReference type="GO" id="GO:0005886">
    <property type="term" value="C:plasma membrane"/>
    <property type="evidence" value="ECO:0007669"/>
    <property type="project" value="UniProtKB-SubCell"/>
</dbReference>
<feature type="transmembrane region" description="Helical" evidence="8">
    <location>
        <begin position="30"/>
        <end position="47"/>
    </location>
</feature>
<feature type="transmembrane region" description="Helical" evidence="8">
    <location>
        <begin position="121"/>
        <end position="140"/>
    </location>
</feature>
<evidence type="ECO:0000313" key="13">
    <source>
        <dbReference type="Proteomes" id="UP000431304"/>
    </source>
</evidence>
<evidence type="ECO:0000313" key="11">
    <source>
        <dbReference type="EMBL" id="MSD14595.1"/>
    </source>
</evidence>
<dbReference type="PANTHER" id="PTHR34390:SF1">
    <property type="entry name" value="SUCCINATE TRANSPORTER SUBUNIT YJJB-RELATED"/>
    <property type="match status" value="1"/>
</dbReference>
<reference evidence="10 12" key="1">
    <citation type="submission" date="2015-09" db="EMBL/GenBank/DDBJ databases">
        <authorList>
            <consortium name="Pathogen Informatics"/>
        </authorList>
    </citation>
    <scope>NUCLEOTIDE SEQUENCE [LARGE SCALE GENOMIC DNA]</scope>
    <source>
        <strain evidence="10 12">2789STDY5608891</strain>
    </source>
</reference>
<dbReference type="EMBL" id="CYYA01000004">
    <property type="protein sequence ID" value="CUM85771.1"/>
    <property type="molecule type" value="Genomic_DNA"/>
</dbReference>
<dbReference type="Proteomes" id="UP000431304">
    <property type="component" value="Unassembled WGS sequence"/>
</dbReference>
<protein>
    <submittedName>
        <fullName evidence="11">Threonine/serine exporter</fullName>
    </submittedName>
</protein>
<evidence type="ECO:0000313" key="12">
    <source>
        <dbReference type="Proteomes" id="UP000095492"/>
    </source>
</evidence>
<feature type="domain" description="Threonine/Serine exporter ThrE" evidence="9">
    <location>
        <begin position="8"/>
        <end position="133"/>
    </location>
</feature>
<keyword evidence="3" id="KW-0997">Cell inner membrane</keyword>
<comment type="similarity">
    <text evidence="7">Belongs to the ThrE exporter (TC 2.A.79) family.</text>
</comment>
<evidence type="ECO:0000256" key="5">
    <source>
        <dbReference type="ARBA" id="ARBA00022989"/>
    </source>
</evidence>
<dbReference type="STRING" id="39490.ERS852448_00794"/>
<sequence>MLINAIGQLAAAFLATIAFSVLFHVPKKQYIICGLTGTLGWLVYLLVKFYFSNTLACFAATVVIVFCARLFAVWRKVPSNVFMISGIFPIVPGIGIYNTIYDIMIGDAAAAMSSGLETFKAVAAIVLGIVCVFVIPNKWFRSLW</sequence>
<evidence type="ECO:0000256" key="3">
    <source>
        <dbReference type="ARBA" id="ARBA00022519"/>
    </source>
</evidence>
<dbReference type="OrthoDB" id="9810047at2"/>
<comment type="subcellular location">
    <subcellularLocation>
        <location evidence="1">Cell membrane</location>
        <topology evidence="1">Multi-pass membrane protein</topology>
    </subcellularLocation>
</comment>
<feature type="transmembrane region" description="Helical" evidence="8">
    <location>
        <begin position="53"/>
        <end position="74"/>
    </location>
</feature>
<evidence type="ECO:0000256" key="7">
    <source>
        <dbReference type="ARBA" id="ARBA00034125"/>
    </source>
</evidence>
<name>A0A173S694_EUBRA</name>
<evidence type="ECO:0000256" key="6">
    <source>
        <dbReference type="ARBA" id="ARBA00023136"/>
    </source>
</evidence>
<keyword evidence="2" id="KW-1003">Cell membrane</keyword>
<evidence type="ECO:0000313" key="10">
    <source>
        <dbReference type="EMBL" id="CUM85771.1"/>
    </source>
</evidence>
<organism evidence="10 12">
    <name type="scientific">Eubacterium ramulus</name>
    <dbReference type="NCBI Taxonomy" id="39490"/>
    <lineage>
        <taxon>Bacteria</taxon>
        <taxon>Bacillati</taxon>
        <taxon>Bacillota</taxon>
        <taxon>Clostridia</taxon>
        <taxon>Eubacteriales</taxon>
        <taxon>Eubacteriaceae</taxon>
        <taxon>Eubacterium</taxon>
    </lineage>
</organism>
<gene>
    <name evidence="10" type="ORF">ERS852448_00794</name>
    <name evidence="11" type="ORF">GKE72_00570</name>
</gene>
<evidence type="ECO:0000256" key="8">
    <source>
        <dbReference type="SAM" id="Phobius"/>
    </source>
</evidence>
<keyword evidence="6 8" id="KW-0472">Membrane</keyword>
<dbReference type="GeneID" id="42785802"/>
<dbReference type="RefSeq" id="WP_021738275.1">
    <property type="nucleotide sequence ID" value="NZ_CABKSU010000025.1"/>
</dbReference>
<dbReference type="GO" id="GO:0015744">
    <property type="term" value="P:succinate transport"/>
    <property type="evidence" value="ECO:0007669"/>
    <property type="project" value="TreeGrafter"/>
</dbReference>
<dbReference type="PANTHER" id="PTHR34390">
    <property type="entry name" value="UPF0442 PROTEIN YJJB-RELATED"/>
    <property type="match status" value="1"/>
</dbReference>
<keyword evidence="4 8" id="KW-0812">Transmembrane</keyword>
<evidence type="ECO:0000256" key="2">
    <source>
        <dbReference type="ARBA" id="ARBA00022475"/>
    </source>
</evidence>
<accession>A0A173S694</accession>
<dbReference type="AlphaFoldDB" id="A0A173S694"/>
<evidence type="ECO:0000256" key="4">
    <source>
        <dbReference type="ARBA" id="ARBA00022692"/>
    </source>
</evidence>
<dbReference type="InterPro" id="IPR024528">
    <property type="entry name" value="ThrE_2"/>
</dbReference>
<evidence type="ECO:0000259" key="9">
    <source>
        <dbReference type="Pfam" id="PF12821"/>
    </source>
</evidence>
<evidence type="ECO:0000256" key="1">
    <source>
        <dbReference type="ARBA" id="ARBA00004651"/>
    </source>
</evidence>
<dbReference type="InterPro" id="IPR050539">
    <property type="entry name" value="ThrE_Dicarb/AminoAcid_Exp"/>
</dbReference>
<dbReference type="Pfam" id="PF12821">
    <property type="entry name" value="ThrE_2"/>
    <property type="match status" value="1"/>
</dbReference>
<feature type="transmembrane region" description="Helical" evidence="8">
    <location>
        <begin position="6"/>
        <end position="23"/>
    </location>
</feature>
<proteinExistence type="inferred from homology"/>
<dbReference type="EMBL" id="WKRA01000001">
    <property type="protein sequence ID" value="MSD14595.1"/>
    <property type="molecule type" value="Genomic_DNA"/>
</dbReference>
<dbReference type="Proteomes" id="UP000095492">
    <property type="component" value="Unassembled WGS sequence"/>
</dbReference>
<keyword evidence="5 8" id="KW-1133">Transmembrane helix</keyword>
<feature type="transmembrane region" description="Helical" evidence="8">
    <location>
        <begin position="81"/>
        <end position="101"/>
    </location>
</feature>
<reference evidence="11 13" key="2">
    <citation type="journal article" date="2019" name="Nat. Med.">
        <title>A library of human gut bacterial isolates paired with longitudinal multiomics data enables mechanistic microbiome research.</title>
        <authorList>
            <person name="Poyet M."/>
            <person name="Groussin M."/>
            <person name="Gibbons S.M."/>
            <person name="Avila-Pacheco J."/>
            <person name="Jiang X."/>
            <person name="Kearney S.M."/>
            <person name="Perrotta A.R."/>
            <person name="Berdy B."/>
            <person name="Zhao S."/>
            <person name="Lieberman T.D."/>
            <person name="Swanson P.K."/>
            <person name="Smith M."/>
            <person name="Roesemann S."/>
            <person name="Alexander J.E."/>
            <person name="Rich S.A."/>
            <person name="Livny J."/>
            <person name="Vlamakis H."/>
            <person name="Clish C."/>
            <person name="Bullock K."/>
            <person name="Deik A."/>
            <person name="Scott J."/>
            <person name="Pierce K.A."/>
            <person name="Xavier R.J."/>
            <person name="Alm E.J."/>
        </authorList>
    </citation>
    <scope>NUCLEOTIDE SEQUENCE [LARGE SCALE GENOMIC DNA]</scope>
    <source>
        <strain evidence="11 13">BIOML-A3</strain>
    </source>
</reference>